<evidence type="ECO:0000313" key="1">
    <source>
        <dbReference type="EnsemblMetazoa" id="ACOM035646-PA.1"/>
    </source>
</evidence>
<dbReference type="AlphaFoldDB" id="A0A8W7PPX6"/>
<dbReference type="Proteomes" id="UP000075882">
    <property type="component" value="Unassembled WGS sequence"/>
</dbReference>
<accession>A0A8W7PPX6</accession>
<name>A0A8W7PPX6_ANOCL</name>
<organism evidence="1">
    <name type="scientific">Anopheles coluzzii</name>
    <name type="common">African malaria mosquito</name>
    <dbReference type="NCBI Taxonomy" id="1518534"/>
    <lineage>
        <taxon>Eukaryota</taxon>
        <taxon>Metazoa</taxon>
        <taxon>Ecdysozoa</taxon>
        <taxon>Arthropoda</taxon>
        <taxon>Hexapoda</taxon>
        <taxon>Insecta</taxon>
        <taxon>Pterygota</taxon>
        <taxon>Neoptera</taxon>
        <taxon>Endopterygota</taxon>
        <taxon>Diptera</taxon>
        <taxon>Nematocera</taxon>
        <taxon>Culicoidea</taxon>
        <taxon>Culicidae</taxon>
        <taxon>Anophelinae</taxon>
        <taxon>Anopheles</taxon>
    </lineage>
</organism>
<reference evidence="1" key="1">
    <citation type="submission" date="2022-08" db="UniProtKB">
        <authorList>
            <consortium name="EnsemblMetazoa"/>
        </authorList>
    </citation>
    <scope>IDENTIFICATION</scope>
</reference>
<protein>
    <submittedName>
        <fullName evidence="1">Uncharacterized protein</fullName>
    </submittedName>
</protein>
<dbReference type="EnsemblMetazoa" id="ACOM035646-RA">
    <property type="protein sequence ID" value="ACOM035646-PA.1"/>
    <property type="gene ID" value="ACOM035646"/>
</dbReference>
<sequence>MRDLRRSAVRARLSSGRLFLRSTLLAERCALPANGAGSPFRAFTSLMAVVRSVVLFLPNTLRTVGRGAVDDGTAGFAPISPFSSFSSFARTLETVLTGGDEGGGSVAPFAPASDGGGLGNLLSFGCAAESVGLVASSCAVGWNGSAACSSAAACVGVPATAASSTSMSSGMRAWAGDESLVSCRCTRWQRTGAGPCASSTTLHGQCAGQFAGLLGGKLRQQLLLHPLGQGGRYAGQRFQIALRQSQLRQIEIAQIEIFLARARVAQVTITAAGHRRGQWLMAVPVAIGAECAGYAAFVIVAARSTTTTTTTGTAGEADVATVTTGRPASTVRTLQNRI</sequence>
<proteinExistence type="predicted"/>